<name>A0ACB9II43_9ASTR</name>
<dbReference type="EMBL" id="CM042025">
    <property type="protein sequence ID" value="KAI3807660.1"/>
    <property type="molecule type" value="Genomic_DNA"/>
</dbReference>
<proteinExistence type="predicted"/>
<reference evidence="2" key="1">
    <citation type="journal article" date="2022" name="Mol. Ecol. Resour.">
        <title>The genomes of chicory, endive, great burdock and yacon provide insights into Asteraceae palaeo-polyploidization history and plant inulin production.</title>
        <authorList>
            <person name="Fan W."/>
            <person name="Wang S."/>
            <person name="Wang H."/>
            <person name="Wang A."/>
            <person name="Jiang F."/>
            <person name="Liu H."/>
            <person name="Zhao H."/>
            <person name="Xu D."/>
            <person name="Zhang Y."/>
        </authorList>
    </citation>
    <scope>NUCLEOTIDE SEQUENCE [LARGE SCALE GENOMIC DNA]</scope>
    <source>
        <strain evidence="2">cv. Yunnan</strain>
    </source>
</reference>
<sequence length="733" mass="82807">MRRYRVHPFSLTPLTPFCKNQKHDHTSSYINHTPPFLKIYPLQTLDPNLKHSAMVVRMMKWRPWPPLSSNKFHVTIVVCRLQGLPEKATSSCDGAGGDPIDFSKLGVEVKWKGSVKSNNRLNFKRGSVKRNLTKEKSLNGDGVVEWNEEFVAVCDLVGFRDGCFHQWEVALKVFDGLNQGPKRWNHVVATGSLNLAEFASVEQEKTPINIPLSMPSSTECCPILSVSLSLVEVGNAHNVTEPAQRSVNGDDPVGLKAGLRKVKIFKAIMSRNRAKKACHEEEGSVGKSSVMTDSSDYPFDTDSYDGSDGIDSEEIDYSDSDIKKSFGYGTLAYANHAGGLSYSKSTGSEEEDMIYFQNHNKIKKSDDLGESMINDWSESQILKRGILPWRKRKMSFRSPKVKGEPLLKRNVGEGGDDIDFDRRMLTSSDESSHGWDRSEGSTTSRSSVSEFGDDNFIIGKWEDKEIINRDGNMKLATQVFFASIDQRSEKACGESACTSLAATIANWFQNNRGQLPIKSEFDTLIRQGSLEWRNLCQNEDYKKRLPDKHFDLETVLESKTRNFEVIPEKSFIGFFQLEDGGFDFLNGAMSFDNIWDELSQTGSNHTNNIEPLVYIVSWNDHFFILKVEKDAYFIIDTLGERLYEGCSQAYVLKFDQNTRIQQKSKEGELIISEGKDSCKEYIKRFLAAIPLRELQADVKKGLVSASSPIVHHRLQIEFHYTKCLQPVPGEFSL</sequence>
<gene>
    <name evidence="1" type="ORF">L1987_23593</name>
</gene>
<dbReference type="Proteomes" id="UP001056120">
    <property type="component" value="Linkage Group LG08"/>
</dbReference>
<comment type="caution">
    <text evidence="1">The sequence shown here is derived from an EMBL/GenBank/DDBJ whole genome shotgun (WGS) entry which is preliminary data.</text>
</comment>
<accession>A0ACB9II43</accession>
<organism evidence="1 2">
    <name type="scientific">Smallanthus sonchifolius</name>
    <dbReference type="NCBI Taxonomy" id="185202"/>
    <lineage>
        <taxon>Eukaryota</taxon>
        <taxon>Viridiplantae</taxon>
        <taxon>Streptophyta</taxon>
        <taxon>Embryophyta</taxon>
        <taxon>Tracheophyta</taxon>
        <taxon>Spermatophyta</taxon>
        <taxon>Magnoliopsida</taxon>
        <taxon>eudicotyledons</taxon>
        <taxon>Gunneridae</taxon>
        <taxon>Pentapetalae</taxon>
        <taxon>asterids</taxon>
        <taxon>campanulids</taxon>
        <taxon>Asterales</taxon>
        <taxon>Asteraceae</taxon>
        <taxon>Asteroideae</taxon>
        <taxon>Heliantheae alliance</taxon>
        <taxon>Millerieae</taxon>
        <taxon>Smallanthus</taxon>
    </lineage>
</organism>
<reference evidence="1 2" key="2">
    <citation type="journal article" date="2022" name="Mol. Ecol. Resour.">
        <title>The genomes of chicory, endive, great burdock and yacon provide insights into Asteraceae paleo-polyploidization history and plant inulin production.</title>
        <authorList>
            <person name="Fan W."/>
            <person name="Wang S."/>
            <person name="Wang H."/>
            <person name="Wang A."/>
            <person name="Jiang F."/>
            <person name="Liu H."/>
            <person name="Zhao H."/>
            <person name="Xu D."/>
            <person name="Zhang Y."/>
        </authorList>
    </citation>
    <scope>NUCLEOTIDE SEQUENCE [LARGE SCALE GENOMIC DNA]</scope>
    <source>
        <strain evidence="2">cv. Yunnan</strain>
        <tissue evidence="1">Leaves</tissue>
    </source>
</reference>
<evidence type="ECO:0000313" key="2">
    <source>
        <dbReference type="Proteomes" id="UP001056120"/>
    </source>
</evidence>
<keyword evidence="2" id="KW-1185">Reference proteome</keyword>
<protein>
    <submittedName>
        <fullName evidence="1">Uncharacterized protein</fullName>
    </submittedName>
</protein>
<evidence type="ECO:0000313" key="1">
    <source>
        <dbReference type="EMBL" id="KAI3807660.1"/>
    </source>
</evidence>